<dbReference type="Proteomes" id="UP000824081">
    <property type="component" value="Unassembled WGS sequence"/>
</dbReference>
<comment type="caution">
    <text evidence="4">The sequence shown here is derived from an EMBL/GenBank/DDBJ whole genome shotgun (WGS) entry which is preliminary data.</text>
</comment>
<dbReference type="Gene3D" id="3.60.21.10">
    <property type="match status" value="1"/>
</dbReference>
<dbReference type="GO" id="GO:0016787">
    <property type="term" value="F:hydrolase activity"/>
    <property type="evidence" value="ECO:0007669"/>
    <property type="project" value="UniProtKB-UniRule"/>
</dbReference>
<dbReference type="InterPro" id="IPR024654">
    <property type="entry name" value="Calcineurin-like_PHP_lpxH"/>
</dbReference>
<comment type="similarity">
    <text evidence="1 2">Belongs to the metallophosphoesterase superfamily. YfcE family.</text>
</comment>
<evidence type="ECO:0000259" key="3">
    <source>
        <dbReference type="Pfam" id="PF12850"/>
    </source>
</evidence>
<dbReference type="GO" id="GO:0046872">
    <property type="term" value="F:metal ion binding"/>
    <property type="evidence" value="ECO:0007669"/>
    <property type="project" value="UniProtKB-KW"/>
</dbReference>
<reference evidence="4" key="2">
    <citation type="journal article" date="2021" name="PeerJ">
        <title>Extensive microbial diversity within the chicken gut microbiome revealed by metagenomics and culture.</title>
        <authorList>
            <person name="Gilroy R."/>
            <person name="Ravi A."/>
            <person name="Getino M."/>
            <person name="Pursley I."/>
            <person name="Horton D.L."/>
            <person name="Alikhan N.F."/>
            <person name="Baker D."/>
            <person name="Gharbi K."/>
            <person name="Hall N."/>
            <person name="Watson M."/>
            <person name="Adriaenssens E.M."/>
            <person name="Foster-Nyarko E."/>
            <person name="Jarju S."/>
            <person name="Secka A."/>
            <person name="Antonio M."/>
            <person name="Oren A."/>
            <person name="Chaudhuri R.R."/>
            <person name="La Ragione R."/>
            <person name="Hildebrand F."/>
            <person name="Pallen M.J."/>
        </authorList>
    </citation>
    <scope>NUCLEOTIDE SEQUENCE</scope>
    <source>
        <strain evidence="4">11687</strain>
    </source>
</reference>
<keyword evidence="2" id="KW-0479">Metal-binding</keyword>
<accession>A0A9D1MFR1</accession>
<evidence type="ECO:0000313" key="4">
    <source>
        <dbReference type="EMBL" id="HIU59575.1"/>
    </source>
</evidence>
<sequence length="159" mass="17592">MKTLVILSDTHGHREGIEKLRGLFAENSCIIHLGDGAADMREISAEYPDKTYVCQGNCDFYPALPEYELDVEGVRIFFCHGHKYRVKSGLSRLAEEAKRRGCRVALYGHTHRALISEENGLLLVNPGSLRYPAGEGGSYCYLTVSGEKVVPVLVGESVF</sequence>
<protein>
    <recommendedName>
        <fullName evidence="2">Phosphoesterase</fullName>
        <ecNumber evidence="2">3.1.4.-</ecNumber>
    </recommendedName>
</protein>
<dbReference type="InterPro" id="IPR000979">
    <property type="entry name" value="Phosphodiesterase_MJ0936/Vps29"/>
</dbReference>
<organism evidence="4 5">
    <name type="scientific">Candidatus Scatosoma pullistercoris</name>
    <dbReference type="NCBI Taxonomy" id="2840934"/>
    <lineage>
        <taxon>Bacteria</taxon>
        <taxon>Bacillati</taxon>
        <taxon>Bacillota</taxon>
        <taxon>Clostridia</taxon>
        <taxon>Candidatus Scatosoma</taxon>
    </lineage>
</organism>
<proteinExistence type="inferred from homology"/>
<comment type="cofactor">
    <cofactor evidence="2">
        <name>a divalent metal cation</name>
        <dbReference type="ChEBI" id="CHEBI:60240"/>
    </cofactor>
</comment>
<evidence type="ECO:0000256" key="1">
    <source>
        <dbReference type="ARBA" id="ARBA00008950"/>
    </source>
</evidence>
<dbReference type="SUPFAM" id="SSF56300">
    <property type="entry name" value="Metallo-dependent phosphatases"/>
    <property type="match status" value="1"/>
</dbReference>
<dbReference type="PANTHER" id="PTHR11124">
    <property type="entry name" value="VACUOLAR SORTING PROTEIN VPS29"/>
    <property type="match status" value="1"/>
</dbReference>
<dbReference type="Pfam" id="PF12850">
    <property type="entry name" value="Metallophos_2"/>
    <property type="match status" value="1"/>
</dbReference>
<dbReference type="EMBL" id="DVMZ01000149">
    <property type="protein sequence ID" value="HIU59575.1"/>
    <property type="molecule type" value="Genomic_DNA"/>
</dbReference>
<dbReference type="NCBIfam" id="TIGR00040">
    <property type="entry name" value="yfcE"/>
    <property type="match status" value="1"/>
</dbReference>
<evidence type="ECO:0000256" key="2">
    <source>
        <dbReference type="RuleBase" id="RU362039"/>
    </source>
</evidence>
<name>A0A9D1MFR1_9FIRM</name>
<feature type="domain" description="Calcineurin-like phosphoesterase" evidence="3">
    <location>
        <begin position="4"/>
        <end position="145"/>
    </location>
</feature>
<gene>
    <name evidence="4" type="ORF">IAC57_05665</name>
</gene>
<dbReference type="AlphaFoldDB" id="A0A9D1MFR1"/>
<dbReference type="InterPro" id="IPR029052">
    <property type="entry name" value="Metallo-depent_PP-like"/>
</dbReference>
<reference evidence="4" key="1">
    <citation type="submission" date="2020-10" db="EMBL/GenBank/DDBJ databases">
        <authorList>
            <person name="Gilroy R."/>
        </authorList>
    </citation>
    <scope>NUCLEOTIDE SEQUENCE</scope>
    <source>
        <strain evidence="4">11687</strain>
    </source>
</reference>
<evidence type="ECO:0000313" key="5">
    <source>
        <dbReference type="Proteomes" id="UP000824081"/>
    </source>
</evidence>
<dbReference type="EC" id="3.1.4.-" evidence="2"/>